<gene>
    <name evidence="1" type="ORF">LXD69_17625</name>
</gene>
<dbReference type="Proteomes" id="UP000830454">
    <property type="component" value="Chromosome"/>
</dbReference>
<keyword evidence="2" id="KW-1185">Reference proteome</keyword>
<evidence type="ECO:0000313" key="2">
    <source>
        <dbReference type="Proteomes" id="UP000830454"/>
    </source>
</evidence>
<accession>A0ABY4HLT8</accession>
<evidence type="ECO:0000313" key="1">
    <source>
        <dbReference type="EMBL" id="UOX33840.1"/>
    </source>
</evidence>
<organism evidence="1 2">
    <name type="scientific">Flavobacterium sediminilitoris</name>
    <dbReference type="NCBI Taxonomy" id="2024526"/>
    <lineage>
        <taxon>Bacteria</taxon>
        <taxon>Pseudomonadati</taxon>
        <taxon>Bacteroidota</taxon>
        <taxon>Flavobacteriia</taxon>
        <taxon>Flavobacteriales</taxon>
        <taxon>Flavobacteriaceae</taxon>
        <taxon>Flavobacterium</taxon>
    </lineage>
</organism>
<reference evidence="1" key="2">
    <citation type="submission" date="2022-04" db="EMBL/GenBank/DDBJ databases">
        <title>Complete Genome Sequence of Flavobacterium sediminilitoris YSM-43, Isolated from a Tidal Sediment.</title>
        <authorList>
            <person name="Lee P.A."/>
        </authorList>
    </citation>
    <scope>NUCLEOTIDE SEQUENCE</scope>
    <source>
        <strain evidence="1">YSM-43</strain>
    </source>
</reference>
<dbReference type="Pfam" id="PF21813">
    <property type="entry name" value="DUF6882"/>
    <property type="match status" value="1"/>
</dbReference>
<dbReference type="InterPro" id="IPR049249">
    <property type="entry name" value="DUF6882"/>
</dbReference>
<name>A0ABY4HLT8_9FLAO</name>
<dbReference type="EMBL" id="CP090145">
    <property type="protein sequence ID" value="UOX33840.1"/>
    <property type="molecule type" value="Genomic_DNA"/>
</dbReference>
<proteinExistence type="predicted"/>
<sequence length="230" mass="26142">MEPIQNQQPKVSLSQLHNQTVALTFERQDAFFDLVEELAWSFDMLNGTVVYGDYVFRMQVLGTYSETQKEWLWAWANKESDIPEEFLEASLAMKLIGERHGIENLITAKIETEEDPGHYFSFVANGLIKSSCYTSLAFNNIKIYVLLNSELVDAKKIIEPALICSHFSKTVSRMNFGHKHGLFCYLNQKGYEVKLSGDTILGKKGENQILGTFDTNGKLLKITNSKIIVE</sequence>
<reference evidence="1" key="1">
    <citation type="submission" date="2021-12" db="EMBL/GenBank/DDBJ databases">
        <authorList>
            <person name="Cha I.-T."/>
            <person name="Lee K.-E."/>
            <person name="Park S.-J."/>
        </authorList>
    </citation>
    <scope>NUCLEOTIDE SEQUENCE</scope>
    <source>
        <strain evidence="1">YSM-43</strain>
    </source>
</reference>
<protein>
    <submittedName>
        <fullName evidence="1">Uncharacterized protein</fullName>
    </submittedName>
</protein>
<dbReference type="RefSeq" id="WP_246916389.1">
    <property type="nucleotide sequence ID" value="NZ_CP090145.1"/>
</dbReference>